<evidence type="ECO:0000256" key="2">
    <source>
        <dbReference type="ARBA" id="ARBA00022692"/>
    </source>
</evidence>
<dbReference type="VEuPathDB" id="FungiDB:BO71DRAFT_431468"/>
<dbReference type="Proteomes" id="UP000247810">
    <property type="component" value="Unassembled WGS sequence"/>
</dbReference>
<dbReference type="Pfam" id="PF01544">
    <property type="entry name" value="CorA"/>
    <property type="match status" value="1"/>
</dbReference>
<dbReference type="InterPro" id="IPR002523">
    <property type="entry name" value="MgTranspt_CorA/ZnTranspt_ZntB"/>
</dbReference>
<sequence length="497" mass="56753">MVEIWRPYLHEVALHHDPALINATSLEQLLTTRTSRVLTSRNEIRVRVTDMHQGGARPSILYKTPEALQAGLTSEPIIPDGLEVRVISIYSSDSIAPLKISPPLMALLLGQYTVHPEFIQVLLSFGKNVHVAEAGSSHLYVDTRESDAYISYQINYVEENPRRIIPWSWRHTGVYHHRHHPRHEQKGYDLFIILHPNETSILDSRIQDLLTGTSRPGSHPDLGQERVHSLPATLHSLVLSSFVGNWRWYLRHVADQFGKYNNRALVALPEESTPRESYNLVSELRNLNDSALRAQICCRGSLELVKGLKVGIASLLGAECAKALQQKPRGYGNIETTLRGHIESCEELVPRIRNAIDLAGYTLSLHTQLDTAKVDRELRDLISHLRNLQQDTVDDSAAVKIITFVSAVYLPGSFVVSLYGMNFFDFDDNARKITIAKDFWVFLATWLPLTMVTGLIYVWIMWFDAWWKRKPFRLFQRPKKVDNVEQVKEMVELEDDQ</sequence>
<accession>A0A319D682</accession>
<keyword evidence="3 5" id="KW-1133">Transmembrane helix</keyword>
<dbReference type="InterPro" id="IPR045863">
    <property type="entry name" value="CorA_TM1_TM2"/>
</dbReference>
<name>A0A319D682_9EURO</name>
<proteinExistence type="predicted"/>
<organism evidence="7 8">
    <name type="scientific">Aspergillus ellipticus CBS 707.79</name>
    <dbReference type="NCBI Taxonomy" id="1448320"/>
    <lineage>
        <taxon>Eukaryota</taxon>
        <taxon>Fungi</taxon>
        <taxon>Dikarya</taxon>
        <taxon>Ascomycota</taxon>
        <taxon>Pezizomycotina</taxon>
        <taxon>Eurotiomycetes</taxon>
        <taxon>Eurotiomycetidae</taxon>
        <taxon>Eurotiales</taxon>
        <taxon>Aspergillaceae</taxon>
        <taxon>Aspergillus</taxon>
        <taxon>Aspergillus subgen. Circumdati</taxon>
    </lineage>
</organism>
<evidence type="ECO:0000256" key="5">
    <source>
        <dbReference type="SAM" id="Phobius"/>
    </source>
</evidence>
<evidence type="ECO:0000313" key="8">
    <source>
        <dbReference type="Proteomes" id="UP000247810"/>
    </source>
</evidence>
<dbReference type="OrthoDB" id="5396681at2759"/>
<dbReference type="EMBL" id="KZ825904">
    <property type="protein sequence ID" value="PYH92926.1"/>
    <property type="molecule type" value="Genomic_DNA"/>
</dbReference>
<evidence type="ECO:0000256" key="1">
    <source>
        <dbReference type="ARBA" id="ARBA00004141"/>
    </source>
</evidence>
<feature type="transmembrane region" description="Helical" evidence="5">
    <location>
        <begin position="439"/>
        <end position="463"/>
    </location>
</feature>
<comment type="subcellular location">
    <subcellularLocation>
        <location evidence="1">Membrane</location>
        <topology evidence="1">Multi-pass membrane protein</topology>
    </subcellularLocation>
</comment>
<dbReference type="SUPFAM" id="SSF144083">
    <property type="entry name" value="Magnesium transport protein CorA, transmembrane region"/>
    <property type="match status" value="1"/>
</dbReference>
<keyword evidence="8" id="KW-1185">Reference proteome</keyword>
<dbReference type="Pfam" id="PF26616">
    <property type="entry name" value="CorA-like"/>
    <property type="match status" value="1"/>
</dbReference>
<dbReference type="GO" id="GO:0016020">
    <property type="term" value="C:membrane"/>
    <property type="evidence" value="ECO:0007669"/>
    <property type="project" value="UniProtKB-SubCell"/>
</dbReference>
<dbReference type="AlphaFoldDB" id="A0A319D682"/>
<dbReference type="Gene3D" id="1.20.58.340">
    <property type="entry name" value="Magnesium transport protein CorA, transmembrane region"/>
    <property type="match status" value="1"/>
</dbReference>
<reference evidence="7 8" key="1">
    <citation type="submission" date="2018-02" db="EMBL/GenBank/DDBJ databases">
        <title>The genomes of Aspergillus section Nigri reveals drivers in fungal speciation.</title>
        <authorList>
            <consortium name="DOE Joint Genome Institute"/>
            <person name="Vesth T.C."/>
            <person name="Nybo J."/>
            <person name="Theobald S."/>
            <person name="Brandl J."/>
            <person name="Frisvad J.C."/>
            <person name="Nielsen K.F."/>
            <person name="Lyhne E.K."/>
            <person name="Kogle M.E."/>
            <person name="Kuo A."/>
            <person name="Riley R."/>
            <person name="Clum A."/>
            <person name="Nolan M."/>
            <person name="Lipzen A."/>
            <person name="Salamov A."/>
            <person name="Henrissat B."/>
            <person name="Wiebenga A."/>
            <person name="De vries R.P."/>
            <person name="Grigoriev I.V."/>
            <person name="Mortensen U.H."/>
            <person name="Andersen M.R."/>
            <person name="Baker S.E."/>
        </authorList>
    </citation>
    <scope>NUCLEOTIDE SEQUENCE [LARGE SCALE GENOMIC DNA]</scope>
    <source>
        <strain evidence="7 8">CBS 707.79</strain>
    </source>
</reference>
<keyword evidence="4 5" id="KW-0472">Membrane</keyword>
<feature type="domain" description="CorA-like transporter" evidence="6">
    <location>
        <begin position="22"/>
        <end position="264"/>
    </location>
</feature>
<dbReference type="InterPro" id="IPR058257">
    <property type="entry name" value="CorA-like_dom"/>
</dbReference>
<evidence type="ECO:0000259" key="6">
    <source>
        <dbReference type="Pfam" id="PF26616"/>
    </source>
</evidence>
<keyword evidence="2 5" id="KW-0812">Transmembrane</keyword>
<evidence type="ECO:0000256" key="3">
    <source>
        <dbReference type="ARBA" id="ARBA00022989"/>
    </source>
</evidence>
<gene>
    <name evidence="7" type="ORF">BO71DRAFT_431468</name>
</gene>
<evidence type="ECO:0000313" key="7">
    <source>
        <dbReference type="EMBL" id="PYH92926.1"/>
    </source>
</evidence>
<feature type="transmembrane region" description="Helical" evidence="5">
    <location>
        <begin position="397"/>
        <end position="419"/>
    </location>
</feature>
<protein>
    <recommendedName>
        <fullName evidence="6">CorA-like transporter domain-containing protein</fullName>
    </recommendedName>
</protein>
<evidence type="ECO:0000256" key="4">
    <source>
        <dbReference type="ARBA" id="ARBA00023136"/>
    </source>
</evidence>